<feature type="transmembrane region" description="Helical" evidence="9">
    <location>
        <begin position="122"/>
        <end position="143"/>
    </location>
</feature>
<evidence type="ECO:0000313" key="12">
    <source>
        <dbReference type="Proteomes" id="UP000186922"/>
    </source>
</evidence>
<gene>
    <name evidence="11" type="primary">RvY_18521-1</name>
    <name evidence="11" type="synonym">RvY_18521.1</name>
    <name evidence="11" type="ORF">RvY_18521</name>
</gene>
<accession>A0A1D1W628</accession>
<keyword evidence="3 9" id="KW-0812">Transmembrane</keyword>
<dbReference type="GO" id="GO:0007218">
    <property type="term" value="P:neuropeptide signaling pathway"/>
    <property type="evidence" value="ECO:0007669"/>
    <property type="project" value="TreeGrafter"/>
</dbReference>
<dbReference type="Gene3D" id="1.20.1070.10">
    <property type="entry name" value="Rhodopsin 7-helix transmembrane proteins"/>
    <property type="match status" value="1"/>
</dbReference>
<evidence type="ECO:0000256" key="3">
    <source>
        <dbReference type="ARBA" id="ARBA00022692"/>
    </source>
</evidence>
<keyword evidence="5" id="KW-0297">G-protein coupled receptor</keyword>
<evidence type="ECO:0000256" key="9">
    <source>
        <dbReference type="SAM" id="Phobius"/>
    </source>
</evidence>
<organism evidence="11 12">
    <name type="scientific">Ramazzottius varieornatus</name>
    <name type="common">Water bear</name>
    <name type="synonym">Tardigrade</name>
    <dbReference type="NCBI Taxonomy" id="947166"/>
    <lineage>
        <taxon>Eukaryota</taxon>
        <taxon>Metazoa</taxon>
        <taxon>Ecdysozoa</taxon>
        <taxon>Tardigrada</taxon>
        <taxon>Eutardigrada</taxon>
        <taxon>Parachela</taxon>
        <taxon>Hypsibioidea</taxon>
        <taxon>Ramazzottiidae</taxon>
        <taxon>Ramazzottius</taxon>
    </lineage>
</organism>
<comment type="caution">
    <text evidence="11">The sequence shown here is derived from an EMBL/GenBank/DDBJ whole genome shotgun (WGS) entry which is preliminary data.</text>
</comment>
<proteinExistence type="predicted"/>
<dbReference type="GO" id="GO:0005886">
    <property type="term" value="C:plasma membrane"/>
    <property type="evidence" value="ECO:0007669"/>
    <property type="project" value="UniProtKB-SubCell"/>
</dbReference>
<name>A0A1D1W628_RAMVA</name>
<evidence type="ECO:0000313" key="11">
    <source>
        <dbReference type="EMBL" id="GAV08895.1"/>
    </source>
</evidence>
<evidence type="ECO:0000256" key="6">
    <source>
        <dbReference type="ARBA" id="ARBA00023136"/>
    </source>
</evidence>
<dbReference type="STRING" id="947166.A0A1D1W628"/>
<dbReference type="PANTHER" id="PTHR24230:SF163">
    <property type="entry name" value="CORAZONIN RECEPTOR, ISOFORM B"/>
    <property type="match status" value="1"/>
</dbReference>
<dbReference type="SUPFAM" id="SSF81321">
    <property type="entry name" value="Family A G protein-coupled receptor-like"/>
    <property type="match status" value="1"/>
</dbReference>
<dbReference type="OrthoDB" id="10637846at2759"/>
<evidence type="ECO:0000256" key="4">
    <source>
        <dbReference type="ARBA" id="ARBA00022989"/>
    </source>
</evidence>
<dbReference type="AlphaFoldDB" id="A0A1D1W628"/>
<evidence type="ECO:0000259" key="10">
    <source>
        <dbReference type="PROSITE" id="PS50262"/>
    </source>
</evidence>
<keyword evidence="2" id="KW-1003">Cell membrane</keyword>
<keyword evidence="7" id="KW-0675">Receptor</keyword>
<dbReference type="CDD" id="cd00637">
    <property type="entry name" value="7tm_classA_rhodopsin-like"/>
    <property type="match status" value="1"/>
</dbReference>
<sequence length="245" mass="27639">MNNTTGCMFRSNDSSVPCTDVHNTNSNLLIQIGDPQETIRAFLTIPIALIGSLGSCGSLWSIWHDSLHQKTTANLMFVNMSIATLFLCGIHNSMAIYTILTPFENDIFRYPQNDGLCQFESFFYWVCLCACSNSHVVTALDRVHSVYRLGHRKNSSWFLVGVSWVLPVVISAFPLFHLGGVYGFADAARRCAFVKMDSKAYRVAYKFISGIIPLLLMVPCYMAVFHKVYLSQRRVQQYPVQGRKP</sequence>
<comment type="subcellular location">
    <subcellularLocation>
        <location evidence="1">Cell membrane</location>
        <topology evidence="1">Multi-pass membrane protein</topology>
    </subcellularLocation>
</comment>
<dbReference type="GO" id="GO:0008528">
    <property type="term" value="F:G protein-coupled peptide receptor activity"/>
    <property type="evidence" value="ECO:0007669"/>
    <property type="project" value="TreeGrafter"/>
</dbReference>
<dbReference type="Proteomes" id="UP000186922">
    <property type="component" value="Unassembled WGS sequence"/>
</dbReference>
<evidence type="ECO:0000256" key="7">
    <source>
        <dbReference type="ARBA" id="ARBA00023170"/>
    </source>
</evidence>
<dbReference type="Pfam" id="PF00001">
    <property type="entry name" value="7tm_1"/>
    <property type="match status" value="1"/>
</dbReference>
<evidence type="ECO:0000256" key="8">
    <source>
        <dbReference type="ARBA" id="ARBA00023224"/>
    </source>
</evidence>
<dbReference type="EMBL" id="BDGG01000019">
    <property type="protein sequence ID" value="GAV08895.1"/>
    <property type="molecule type" value="Genomic_DNA"/>
</dbReference>
<keyword evidence="6 9" id="KW-0472">Membrane</keyword>
<feature type="transmembrane region" description="Helical" evidence="9">
    <location>
        <begin position="203"/>
        <end position="224"/>
    </location>
</feature>
<feature type="transmembrane region" description="Helical" evidence="9">
    <location>
        <begin position="75"/>
        <end position="100"/>
    </location>
</feature>
<protein>
    <recommendedName>
        <fullName evidence="10">G-protein coupled receptors family 1 profile domain-containing protein</fullName>
    </recommendedName>
</protein>
<evidence type="ECO:0000256" key="5">
    <source>
        <dbReference type="ARBA" id="ARBA00023040"/>
    </source>
</evidence>
<dbReference type="PROSITE" id="PS50262">
    <property type="entry name" value="G_PROTEIN_RECEP_F1_2"/>
    <property type="match status" value="1"/>
</dbReference>
<dbReference type="InterPro" id="IPR000276">
    <property type="entry name" value="GPCR_Rhodpsn"/>
</dbReference>
<dbReference type="InterPro" id="IPR017452">
    <property type="entry name" value="GPCR_Rhodpsn_7TM"/>
</dbReference>
<keyword evidence="4 9" id="KW-1133">Transmembrane helix</keyword>
<feature type="transmembrane region" description="Helical" evidence="9">
    <location>
        <begin position="41"/>
        <end position="63"/>
    </location>
</feature>
<evidence type="ECO:0000256" key="2">
    <source>
        <dbReference type="ARBA" id="ARBA00022475"/>
    </source>
</evidence>
<reference evidence="11 12" key="1">
    <citation type="journal article" date="2016" name="Nat. Commun.">
        <title>Extremotolerant tardigrade genome and improved radiotolerance of human cultured cells by tardigrade-unique protein.</title>
        <authorList>
            <person name="Hashimoto T."/>
            <person name="Horikawa D.D."/>
            <person name="Saito Y."/>
            <person name="Kuwahara H."/>
            <person name="Kozuka-Hata H."/>
            <person name="Shin-I T."/>
            <person name="Minakuchi Y."/>
            <person name="Ohishi K."/>
            <person name="Motoyama A."/>
            <person name="Aizu T."/>
            <person name="Enomoto A."/>
            <person name="Kondo K."/>
            <person name="Tanaka S."/>
            <person name="Hara Y."/>
            <person name="Koshikawa S."/>
            <person name="Sagara H."/>
            <person name="Miura T."/>
            <person name="Yokobori S."/>
            <person name="Miyagawa K."/>
            <person name="Suzuki Y."/>
            <person name="Kubo T."/>
            <person name="Oyama M."/>
            <person name="Kohara Y."/>
            <person name="Fujiyama A."/>
            <person name="Arakawa K."/>
            <person name="Katayama T."/>
            <person name="Toyoda A."/>
            <person name="Kunieda T."/>
        </authorList>
    </citation>
    <scope>NUCLEOTIDE SEQUENCE [LARGE SCALE GENOMIC DNA]</scope>
    <source>
        <strain evidence="11 12">YOKOZUNA-1</strain>
    </source>
</reference>
<feature type="domain" description="G-protein coupled receptors family 1 profile" evidence="10">
    <location>
        <begin position="54"/>
        <end position="245"/>
    </location>
</feature>
<keyword evidence="8" id="KW-0807">Transducer</keyword>
<keyword evidence="12" id="KW-1185">Reference proteome</keyword>
<feature type="transmembrane region" description="Helical" evidence="9">
    <location>
        <begin position="155"/>
        <end position="176"/>
    </location>
</feature>
<dbReference type="PANTHER" id="PTHR24230">
    <property type="entry name" value="G-PROTEIN COUPLED RECEPTOR"/>
    <property type="match status" value="1"/>
</dbReference>
<evidence type="ECO:0000256" key="1">
    <source>
        <dbReference type="ARBA" id="ARBA00004651"/>
    </source>
</evidence>